<evidence type="ECO:0000313" key="7">
    <source>
        <dbReference type="Proteomes" id="UP001180845"/>
    </source>
</evidence>
<feature type="compositionally biased region" description="Polar residues" evidence="4">
    <location>
        <begin position="256"/>
        <end position="272"/>
    </location>
</feature>
<evidence type="ECO:0000256" key="4">
    <source>
        <dbReference type="SAM" id="MobiDB-lite"/>
    </source>
</evidence>
<protein>
    <recommendedName>
        <fullName evidence="3">Non-homologous end joining protein Ku</fullName>
    </recommendedName>
</protein>
<dbReference type="SUPFAM" id="SSF100939">
    <property type="entry name" value="SPOC domain-like"/>
    <property type="match status" value="1"/>
</dbReference>
<comment type="subunit">
    <text evidence="3">Homodimer. Interacts with LigD.</text>
</comment>
<feature type="region of interest" description="Disordered" evidence="4">
    <location>
        <begin position="222"/>
        <end position="348"/>
    </location>
</feature>
<comment type="function">
    <text evidence="3">With LigD forms a non-homologous end joining (NHEJ) DNA repair enzyme, which repairs dsDNA breaks with reduced fidelity. Binds linear dsDNA with 5'- and 3'- overhangs but not closed circular dsDNA nor ssDNA. Recruits and stimulates the ligase activity of LigD.</text>
</comment>
<keyword evidence="3" id="KW-0227">DNA damage</keyword>
<name>A0AAE4CLI2_9ACTN</name>
<keyword evidence="1 3" id="KW-0238">DNA-binding</keyword>
<reference evidence="6" key="1">
    <citation type="submission" date="2023-07" db="EMBL/GenBank/DDBJ databases">
        <title>Sequencing the genomes of 1000 actinobacteria strains.</title>
        <authorList>
            <person name="Klenk H.-P."/>
        </authorList>
    </citation>
    <scope>NUCLEOTIDE SEQUENCE</scope>
    <source>
        <strain evidence="6">DSM 45977</strain>
    </source>
</reference>
<organism evidence="6 7">
    <name type="scientific">Haloactinomyces albus</name>
    <dbReference type="NCBI Taxonomy" id="1352928"/>
    <lineage>
        <taxon>Bacteria</taxon>
        <taxon>Bacillati</taxon>
        <taxon>Actinomycetota</taxon>
        <taxon>Actinomycetes</taxon>
        <taxon>Actinopolysporales</taxon>
        <taxon>Actinopolysporaceae</taxon>
        <taxon>Haloactinomyces</taxon>
    </lineage>
</organism>
<evidence type="ECO:0000256" key="3">
    <source>
        <dbReference type="HAMAP-Rule" id="MF_01875"/>
    </source>
</evidence>
<dbReference type="GO" id="GO:0006303">
    <property type="term" value="P:double-strand break repair via nonhomologous end joining"/>
    <property type="evidence" value="ECO:0007669"/>
    <property type="project" value="UniProtKB-UniRule"/>
</dbReference>
<dbReference type="PANTHER" id="PTHR41251:SF1">
    <property type="entry name" value="NON-HOMOLOGOUS END JOINING PROTEIN KU"/>
    <property type="match status" value="1"/>
</dbReference>
<dbReference type="InterPro" id="IPR016194">
    <property type="entry name" value="SPOC-like_C_dom_sf"/>
</dbReference>
<dbReference type="EMBL" id="JAVDXW010000001">
    <property type="protein sequence ID" value="MDR7299952.1"/>
    <property type="molecule type" value="Genomic_DNA"/>
</dbReference>
<evidence type="ECO:0000256" key="1">
    <source>
        <dbReference type="ARBA" id="ARBA00023125"/>
    </source>
</evidence>
<gene>
    <name evidence="3" type="primary">ku</name>
    <name evidence="6" type="ORF">JOF55_000133</name>
</gene>
<accession>A0AAE4CLI2</accession>
<keyword evidence="2 3" id="KW-0233">DNA recombination</keyword>
<dbReference type="HAMAP" id="MF_01875">
    <property type="entry name" value="Prokaryotic_Ku"/>
    <property type="match status" value="1"/>
</dbReference>
<dbReference type="GO" id="GO:0003690">
    <property type="term" value="F:double-stranded DNA binding"/>
    <property type="evidence" value="ECO:0007669"/>
    <property type="project" value="UniProtKB-UniRule"/>
</dbReference>
<feature type="compositionally biased region" description="Polar residues" evidence="4">
    <location>
        <begin position="289"/>
        <end position="303"/>
    </location>
</feature>
<comment type="caution">
    <text evidence="6">The sequence shown here is derived from an EMBL/GenBank/DDBJ whole genome shotgun (WGS) entry which is preliminary data.</text>
</comment>
<dbReference type="InterPro" id="IPR009187">
    <property type="entry name" value="Prok_Ku"/>
</dbReference>
<dbReference type="SMART" id="SM00559">
    <property type="entry name" value="Ku78"/>
    <property type="match status" value="1"/>
</dbReference>
<evidence type="ECO:0000313" key="6">
    <source>
        <dbReference type="EMBL" id="MDR7299952.1"/>
    </source>
</evidence>
<evidence type="ECO:0000256" key="2">
    <source>
        <dbReference type="ARBA" id="ARBA00023172"/>
    </source>
</evidence>
<dbReference type="NCBIfam" id="TIGR02772">
    <property type="entry name" value="Ku_bact"/>
    <property type="match status" value="1"/>
</dbReference>
<dbReference type="Pfam" id="PF02735">
    <property type="entry name" value="Ku"/>
    <property type="match status" value="1"/>
</dbReference>
<dbReference type="AlphaFoldDB" id="A0AAE4CLI2"/>
<proteinExistence type="inferred from homology"/>
<keyword evidence="7" id="KW-1185">Reference proteome</keyword>
<feature type="domain" description="Ku" evidence="5">
    <location>
        <begin position="53"/>
        <end position="181"/>
    </location>
</feature>
<dbReference type="PIRSF" id="PIRSF006493">
    <property type="entry name" value="Prok_Ku"/>
    <property type="match status" value="1"/>
</dbReference>
<evidence type="ECO:0000259" key="5">
    <source>
        <dbReference type="SMART" id="SM00559"/>
    </source>
</evidence>
<dbReference type="Proteomes" id="UP001180845">
    <property type="component" value="Unassembled WGS sequence"/>
</dbReference>
<feature type="compositionally biased region" description="Basic and acidic residues" evidence="4">
    <location>
        <begin position="304"/>
        <end position="315"/>
    </location>
</feature>
<dbReference type="GO" id="GO:0006310">
    <property type="term" value="P:DNA recombination"/>
    <property type="evidence" value="ECO:0007669"/>
    <property type="project" value="UniProtKB-KW"/>
</dbReference>
<dbReference type="InterPro" id="IPR006164">
    <property type="entry name" value="DNA_bd_Ku70/Ku80"/>
</dbReference>
<dbReference type="Gene3D" id="2.40.290.10">
    <property type="match status" value="1"/>
</dbReference>
<dbReference type="RefSeq" id="WP_310267887.1">
    <property type="nucleotide sequence ID" value="NZ_JAVDXW010000001.1"/>
</dbReference>
<sequence length="348" mass="39296">MAHKVWTGSINFGLVSIPVGLYSATENHTIHFNQYQRGTTDRVRYRRFNERTGAEIDYDNVVKGREVGGTLVTVEQEELDAIAPGRSRTIDITTFVDIAEIDPVYFQKTYWLAPDNEQQNRPYHLLRRALDRTNRVGIARFVLRGKEYLTAIRADSTVLALDTLFFADEVRDPSEVVDTRAASQSLSGQELRMATDLIESMSGDWQPRDYFDTYTARVEKLLEDKSRGRQPEPAATPPEPTDVVDLAEALRRSTDQTRNGRSTEESAATVSETADREPASDTENRTPRQRTASTPRDPSQLTKSELDRRARELQIKGRSKLNRKDLEKAVTESAGAGSGRSRRSRKVS</sequence>
<dbReference type="PANTHER" id="PTHR41251">
    <property type="entry name" value="NON-HOMOLOGOUS END JOINING PROTEIN KU"/>
    <property type="match status" value="1"/>
</dbReference>
<keyword evidence="3" id="KW-0234">DNA repair</keyword>
<comment type="similarity">
    <text evidence="3">Belongs to the prokaryotic Ku family.</text>
</comment>
<feature type="compositionally biased region" description="Basic and acidic residues" evidence="4">
    <location>
        <begin position="273"/>
        <end position="286"/>
    </location>
</feature>